<dbReference type="Pfam" id="PF23466">
    <property type="entry name" value="WWE_4"/>
    <property type="match status" value="1"/>
</dbReference>
<evidence type="ECO:0000256" key="4">
    <source>
        <dbReference type="ARBA" id="ARBA00024347"/>
    </source>
</evidence>
<dbReference type="GO" id="GO:1990404">
    <property type="term" value="F:NAD+-protein mono-ADP-ribosyltransferase activity"/>
    <property type="evidence" value="ECO:0007669"/>
    <property type="project" value="TreeGrafter"/>
</dbReference>
<dbReference type="PROSITE" id="PS50918">
    <property type="entry name" value="WWE"/>
    <property type="match status" value="3"/>
</dbReference>
<feature type="region of interest" description="Disordered" evidence="5">
    <location>
        <begin position="1"/>
        <end position="29"/>
    </location>
</feature>
<feature type="domain" description="WWE" evidence="6">
    <location>
        <begin position="203"/>
        <end position="284"/>
    </location>
</feature>
<dbReference type="Gene3D" id="3.30.720.50">
    <property type="match status" value="3"/>
</dbReference>
<evidence type="ECO:0000259" key="6">
    <source>
        <dbReference type="PROSITE" id="PS50918"/>
    </source>
</evidence>
<organism evidence="7 8">
    <name type="scientific">Aldrovandia affinis</name>
    <dbReference type="NCBI Taxonomy" id="143900"/>
    <lineage>
        <taxon>Eukaryota</taxon>
        <taxon>Metazoa</taxon>
        <taxon>Chordata</taxon>
        <taxon>Craniata</taxon>
        <taxon>Vertebrata</taxon>
        <taxon>Euteleostomi</taxon>
        <taxon>Actinopterygii</taxon>
        <taxon>Neopterygii</taxon>
        <taxon>Teleostei</taxon>
        <taxon>Notacanthiformes</taxon>
        <taxon>Halosauridae</taxon>
        <taxon>Aldrovandia</taxon>
    </lineage>
</organism>
<feature type="domain" description="WWE" evidence="6">
    <location>
        <begin position="93"/>
        <end position="181"/>
    </location>
</feature>
<dbReference type="SUPFAM" id="SSF117839">
    <property type="entry name" value="WWE domain"/>
    <property type="match status" value="3"/>
</dbReference>
<dbReference type="AlphaFoldDB" id="A0AAD7RY72"/>
<comment type="similarity">
    <text evidence="4">Belongs to the ARTD/PARP family.</text>
</comment>
<feature type="compositionally biased region" description="Acidic residues" evidence="5">
    <location>
        <begin position="13"/>
        <end position="25"/>
    </location>
</feature>
<comment type="subcellular location">
    <subcellularLocation>
        <location evidence="1">Nucleus</location>
    </subcellularLocation>
</comment>
<comment type="pathway">
    <text evidence="2">Protein modification; protein ubiquitination.</text>
</comment>
<evidence type="ECO:0000256" key="5">
    <source>
        <dbReference type="SAM" id="MobiDB-lite"/>
    </source>
</evidence>
<dbReference type="InterPro" id="IPR004170">
    <property type="entry name" value="WWE_dom"/>
</dbReference>
<evidence type="ECO:0000256" key="1">
    <source>
        <dbReference type="ARBA" id="ARBA00004123"/>
    </source>
</evidence>
<reference evidence="7" key="1">
    <citation type="journal article" date="2023" name="Science">
        <title>Genome structures resolve the early diversification of teleost fishes.</title>
        <authorList>
            <person name="Parey E."/>
            <person name="Louis A."/>
            <person name="Montfort J."/>
            <person name="Bouchez O."/>
            <person name="Roques C."/>
            <person name="Iampietro C."/>
            <person name="Lluch J."/>
            <person name="Castinel A."/>
            <person name="Donnadieu C."/>
            <person name="Desvignes T."/>
            <person name="Floi Bucao C."/>
            <person name="Jouanno E."/>
            <person name="Wen M."/>
            <person name="Mejri S."/>
            <person name="Dirks R."/>
            <person name="Jansen H."/>
            <person name="Henkel C."/>
            <person name="Chen W.J."/>
            <person name="Zahm M."/>
            <person name="Cabau C."/>
            <person name="Klopp C."/>
            <person name="Thompson A.W."/>
            <person name="Robinson-Rechavi M."/>
            <person name="Braasch I."/>
            <person name="Lecointre G."/>
            <person name="Bobe J."/>
            <person name="Postlethwait J.H."/>
            <person name="Berthelot C."/>
            <person name="Roest Crollius H."/>
            <person name="Guiguen Y."/>
        </authorList>
    </citation>
    <scope>NUCLEOTIDE SEQUENCE</scope>
    <source>
        <strain evidence="7">NC1722</strain>
    </source>
</reference>
<evidence type="ECO:0000313" key="8">
    <source>
        <dbReference type="Proteomes" id="UP001221898"/>
    </source>
</evidence>
<comment type="caution">
    <text evidence="7">The sequence shown here is derived from an EMBL/GenBank/DDBJ whole genome shotgun (WGS) entry which is preliminary data.</text>
</comment>
<evidence type="ECO:0000256" key="2">
    <source>
        <dbReference type="ARBA" id="ARBA00004906"/>
    </source>
</evidence>
<keyword evidence="3" id="KW-0539">Nucleus</keyword>
<dbReference type="Pfam" id="PF02825">
    <property type="entry name" value="WWE"/>
    <property type="match status" value="3"/>
</dbReference>
<name>A0AAD7RY72_9TELE</name>
<dbReference type="PANTHER" id="PTHR45740:SF14">
    <property type="entry name" value="NOVEL PROTEIN"/>
    <property type="match status" value="1"/>
</dbReference>
<dbReference type="PANTHER" id="PTHR45740">
    <property type="entry name" value="POLY [ADP-RIBOSE] POLYMERASE"/>
    <property type="match status" value="1"/>
</dbReference>
<sequence length="372" mass="42300">MSDASSFRSPALDYDEDSDSLEEDDHGQSTSARGQLYQWQLNDGQQWVSINNDHVIEAHYCQPGAKGITLFTTDYGRIFIDFDKMEVQGGQLMVRRQIFLPCGEMQEMGWYYNDNRRWYEYGSQGSSHSKASVTSRDVEQHYNTIPLGKIDFMAGKFSYSIDFSVMTQTNLTTGACRRLRRRPKLNSIDRPVVSSQLLHATPPAMNASLPPSAGYTWEFMGNEGVWTEYQTPGCSVDSTAVERVYQLNQEGQTKFTAGRQTYTLNFARMCQTNDAFGTQRAVRRTLKDSPQQDSSAGTQSQWQFKDVDGSWRDYTQGGCSVSSQDIERSFQQNTSGVMRFSRGSLHYELDFSAMTQTNLSTSTIREVRRLQQ</sequence>
<gene>
    <name evidence="7" type="ORF">AAFF_G00077220</name>
</gene>
<keyword evidence="8" id="KW-1185">Reference proteome</keyword>
<dbReference type="Proteomes" id="UP001221898">
    <property type="component" value="Unassembled WGS sequence"/>
</dbReference>
<dbReference type="InterPro" id="IPR051712">
    <property type="entry name" value="ARTD-AVP"/>
</dbReference>
<proteinExistence type="inferred from homology"/>
<dbReference type="SMART" id="SM00678">
    <property type="entry name" value="WWE"/>
    <property type="match status" value="3"/>
</dbReference>
<dbReference type="InterPro" id="IPR037197">
    <property type="entry name" value="WWE_dom_sf"/>
</dbReference>
<evidence type="ECO:0000313" key="7">
    <source>
        <dbReference type="EMBL" id="KAJ8392358.1"/>
    </source>
</evidence>
<dbReference type="GO" id="GO:0008270">
    <property type="term" value="F:zinc ion binding"/>
    <property type="evidence" value="ECO:0007669"/>
    <property type="project" value="InterPro"/>
</dbReference>
<dbReference type="GO" id="GO:0005634">
    <property type="term" value="C:nucleus"/>
    <property type="evidence" value="ECO:0007669"/>
    <property type="project" value="UniProtKB-SubCell"/>
</dbReference>
<accession>A0AAD7RY72</accession>
<dbReference type="GO" id="GO:0003950">
    <property type="term" value="F:NAD+ poly-ADP-ribosyltransferase activity"/>
    <property type="evidence" value="ECO:0007669"/>
    <property type="project" value="TreeGrafter"/>
</dbReference>
<feature type="domain" description="WWE" evidence="6">
    <location>
        <begin position="288"/>
        <end position="369"/>
    </location>
</feature>
<protein>
    <recommendedName>
        <fullName evidence="6">WWE domain-containing protein</fullName>
    </recommendedName>
</protein>
<evidence type="ECO:0000256" key="3">
    <source>
        <dbReference type="ARBA" id="ARBA00023242"/>
    </source>
</evidence>
<dbReference type="EMBL" id="JAINUG010000147">
    <property type="protein sequence ID" value="KAJ8392358.1"/>
    <property type="molecule type" value="Genomic_DNA"/>
</dbReference>
<dbReference type="InterPro" id="IPR018123">
    <property type="entry name" value="WWE-dom_subgr"/>
</dbReference>